<dbReference type="InterPro" id="IPR052820">
    <property type="entry name" value="PhiA_domain"/>
</dbReference>
<protein>
    <recommendedName>
        <fullName evidence="3">Ubiquitin 3 binding protein But2 C-terminal domain-containing protein</fullName>
    </recommendedName>
</protein>
<accession>A0A2J6QXD3</accession>
<gene>
    <name evidence="1" type="ORF">L207DRAFT_573054</name>
</gene>
<organism evidence="1 2">
    <name type="scientific">Hyaloscypha variabilis (strain UAMH 11265 / GT02V1 / F)</name>
    <name type="common">Meliniomyces variabilis</name>
    <dbReference type="NCBI Taxonomy" id="1149755"/>
    <lineage>
        <taxon>Eukaryota</taxon>
        <taxon>Fungi</taxon>
        <taxon>Dikarya</taxon>
        <taxon>Ascomycota</taxon>
        <taxon>Pezizomycotina</taxon>
        <taxon>Leotiomycetes</taxon>
        <taxon>Helotiales</taxon>
        <taxon>Hyaloscyphaceae</taxon>
        <taxon>Hyaloscypha</taxon>
        <taxon>Hyaloscypha variabilis</taxon>
    </lineage>
</organism>
<dbReference type="AlphaFoldDB" id="A0A2J6QXD3"/>
<dbReference type="EMBL" id="KZ613964">
    <property type="protein sequence ID" value="PMD30928.1"/>
    <property type="molecule type" value="Genomic_DNA"/>
</dbReference>
<evidence type="ECO:0008006" key="3">
    <source>
        <dbReference type="Google" id="ProtNLM"/>
    </source>
</evidence>
<dbReference type="PANTHER" id="PTHR42047">
    <property type="entry name" value="PROTEIN, PUTATIVE (AFU_ORTHOLOGUE AFUA_6G03560)-RELATED"/>
    <property type="match status" value="1"/>
</dbReference>
<name>A0A2J6QXD3_HYAVF</name>
<proteinExistence type="predicted"/>
<evidence type="ECO:0000313" key="1">
    <source>
        <dbReference type="EMBL" id="PMD30928.1"/>
    </source>
</evidence>
<reference evidence="1 2" key="1">
    <citation type="submission" date="2016-04" db="EMBL/GenBank/DDBJ databases">
        <title>A degradative enzymes factory behind the ericoid mycorrhizal symbiosis.</title>
        <authorList>
            <consortium name="DOE Joint Genome Institute"/>
            <person name="Martino E."/>
            <person name="Morin E."/>
            <person name="Grelet G."/>
            <person name="Kuo A."/>
            <person name="Kohler A."/>
            <person name="Daghino S."/>
            <person name="Barry K."/>
            <person name="Choi C."/>
            <person name="Cichocki N."/>
            <person name="Clum A."/>
            <person name="Copeland A."/>
            <person name="Hainaut M."/>
            <person name="Haridas S."/>
            <person name="Labutti K."/>
            <person name="Lindquist E."/>
            <person name="Lipzen A."/>
            <person name="Khouja H.-R."/>
            <person name="Murat C."/>
            <person name="Ohm R."/>
            <person name="Olson A."/>
            <person name="Spatafora J."/>
            <person name="Veneault-Fourrey C."/>
            <person name="Henrissat B."/>
            <person name="Grigoriev I."/>
            <person name="Martin F."/>
            <person name="Perotto S."/>
        </authorList>
    </citation>
    <scope>NUCLEOTIDE SEQUENCE [LARGE SCALE GENOMIC DNA]</scope>
    <source>
        <strain evidence="1 2">F</strain>
    </source>
</reference>
<evidence type="ECO:0000313" key="2">
    <source>
        <dbReference type="Proteomes" id="UP000235786"/>
    </source>
</evidence>
<sequence>MGCPSTQLVDSFGLEAPLQATAQLWFLTARLSPRTVIADDFGGLAVEVPSGQEIYVNANGALGFTQAHLEIIPSDAYPGSFFNLTIISDCTAPRTVINWKGADGSTGVFACPTIPASGNTPVSYQVFLKTPAFNLTNCVTLGGFTATYLPDFTIGAWQYM</sequence>
<dbReference type="OrthoDB" id="5430620at2759"/>
<keyword evidence="2" id="KW-1185">Reference proteome</keyword>
<dbReference type="Proteomes" id="UP000235786">
    <property type="component" value="Unassembled WGS sequence"/>
</dbReference>
<dbReference type="PANTHER" id="PTHR42047:SF1">
    <property type="entry name" value="PROTEIN, PUTATIVE (AFU_ORTHOLOGUE AFUA_6G03560)-RELATED"/>
    <property type="match status" value="1"/>
</dbReference>